<dbReference type="SUPFAM" id="SSF46785">
    <property type="entry name" value="Winged helix' DNA-binding domain"/>
    <property type="match status" value="1"/>
</dbReference>
<comment type="caution">
    <text evidence="6">The sequence shown here is derived from an EMBL/GenBank/DDBJ whole genome shotgun (WGS) entry which is preliminary data.</text>
</comment>
<dbReference type="InterPro" id="IPR036390">
    <property type="entry name" value="WH_DNA-bd_sf"/>
</dbReference>
<dbReference type="Pfam" id="PF00126">
    <property type="entry name" value="HTH_1"/>
    <property type="match status" value="1"/>
</dbReference>
<evidence type="ECO:0000259" key="5">
    <source>
        <dbReference type="PROSITE" id="PS50931"/>
    </source>
</evidence>
<dbReference type="PANTHER" id="PTHR30579:SF7">
    <property type="entry name" value="HTH-TYPE TRANSCRIPTIONAL REGULATOR LRHA-RELATED"/>
    <property type="match status" value="1"/>
</dbReference>
<dbReference type="RefSeq" id="WP_378262892.1">
    <property type="nucleotide sequence ID" value="NZ_JBHUKR010000005.1"/>
</dbReference>
<dbReference type="Pfam" id="PF03466">
    <property type="entry name" value="LysR_substrate"/>
    <property type="match status" value="1"/>
</dbReference>
<evidence type="ECO:0000313" key="6">
    <source>
        <dbReference type="EMBL" id="MFD2416257.1"/>
    </source>
</evidence>
<dbReference type="PROSITE" id="PS50931">
    <property type="entry name" value="HTH_LYSR"/>
    <property type="match status" value="1"/>
</dbReference>
<sequence>MDQILDIVPLRSLVAVADRGGFQRAATYLNLSQAAVSQHARRLEAATGRQLVERDGRKSRFTPDGEQLLGYARRILALHDEALRSFGVESEETIVIGSTEHAAAQLLPYLTATLAKSLPDHRVRYRLDRGAALRAALAAGRLDLVLLPGVSDDPRAAVVGELELTWYSSPGWCRPSGPVPLVAFDSPCALRTSALETLAGHGIPAEIGAEANQLAGVHAAAAAGLGVALLATFGQTPEGLVARDDLPVPDPLPLSACCRQGLDPQVSGHAIRSLRRLLSAGASPSASETYKGA</sequence>
<feature type="domain" description="HTH lysR-type" evidence="5">
    <location>
        <begin position="10"/>
        <end position="62"/>
    </location>
</feature>
<evidence type="ECO:0000256" key="2">
    <source>
        <dbReference type="ARBA" id="ARBA00023015"/>
    </source>
</evidence>
<dbReference type="SUPFAM" id="SSF53850">
    <property type="entry name" value="Periplasmic binding protein-like II"/>
    <property type="match status" value="1"/>
</dbReference>
<protein>
    <submittedName>
        <fullName evidence="6">LysR family transcriptional regulator</fullName>
    </submittedName>
</protein>
<organism evidence="6 7">
    <name type="scientific">Amycolatopsis pigmentata</name>
    <dbReference type="NCBI Taxonomy" id="450801"/>
    <lineage>
        <taxon>Bacteria</taxon>
        <taxon>Bacillati</taxon>
        <taxon>Actinomycetota</taxon>
        <taxon>Actinomycetes</taxon>
        <taxon>Pseudonocardiales</taxon>
        <taxon>Pseudonocardiaceae</taxon>
        <taxon>Amycolatopsis</taxon>
    </lineage>
</organism>
<dbReference type="InterPro" id="IPR005119">
    <property type="entry name" value="LysR_subst-bd"/>
</dbReference>
<keyword evidence="3" id="KW-0238">DNA-binding</keyword>
<keyword evidence="2" id="KW-0805">Transcription regulation</keyword>
<reference evidence="7" key="1">
    <citation type="journal article" date="2019" name="Int. J. Syst. Evol. Microbiol.">
        <title>The Global Catalogue of Microorganisms (GCM) 10K type strain sequencing project: providing services to taxonomists for standard genome sequencing and annotation.</title>
        <authorList>
            <consortium name="The Broad Institute Genomics Platform"/>
            <consortium name="The Broad Institute Genome Sequencing Center for Infectious Disease"/>
            <person name="Wu L."/>
            <person name="Ma J."/>
        </authorList>
    </citation>
    <scope>NUCLEOTIDE SEQUENCE [LARGE SCALE GENOMIC DNA]</scope>
    <source>
        <strain evidence="7">CGMCC 4.7645</strain>
    </source>
</reference>
<name>A0ABW5FR71_9PSEU</name>
<dbReference type="Proteomes" id="UP001597417">
    <property type="component" value="Unassembled WGS sequence"/>
</dbReference>
<dbReference type="PANTHER" id="PTHR30579">
    <property type="entry name" value="TRANSCRIPTIONAL REGULATOR"/>
    <property type="match status" value="1"/>
</dbReference>
<dbReference type="InterPro" id="IPR036388">
    <property type="entry name" value="WH-like_DNA-bd_sf"/>
</dbReference>
<evidence type="ECO:0000256" key="3">
    <source>
        <dbReference type="ARBA" id="ARBA00023125"/>
    </source>
</evidence>
<keyword evidence="4" id="KW-0804">Transcription</keyword>
<dbReference type="EMBL" id="JBHUKR010000005">
    <property type="protein sequence ID" value="MFD2416257.1"/>
    <property type="molecule type" value="Genomic_DNA"/>
</dbReference>
<dbReference type="InterPro" id="IPR000847">
    <property type="entry name" value="LysR_HTH_N"/>
</dbReference>
<evidence type="ECO:0000256" key="4">
    <source>
        <dbReference type="ARBA" id="ARBA00023163"/>
    </source>
</evidence>
<proteinExistence type="inferred from homology"/>
<dbReference type="Gene3D" id="1.10.10.10">
    <property type="entry name" value="Winged helix-like DNA-binding domain superfamily/Winged helix DNA-binding domain"/>
    <property type="match status" value="1"/>
</dbReference>
<evidence type="ECO:0000313" key="7">
    <source>
        <dbReference type="Proteomes" id="UP001597417"/>
    </source>
</evidence>
<dbReference type="PRINTS" id="PR00039">
    <property type="entry name" value="HTHLYSR"/>
</dbReference>
<accession>A0ABW5FR71</accession>
<comment type="similarity">
    <text evidence="1">Belongs to the LysR transcriptional regulatory family.</text>
</comment>
<evidence type="ECO:0000256" key="1">
    <source>
        <dbReference type="ARBA" id="ARBA00009437"/>
    </source>
</evidence>
<dbReference type="Gene3D" id="3.40.190.10">
    <property type="entry name" value="Periplasmic binding protein-like II"/>
    <property type="match status" value="2"/>
</dbReference>
<keyword evidence="7" id="KW-1185">Reference proteome</keyword>
<gene>
    <name evidence="6" type="ORF">ACFSXZ_07940</name>
</gene>
<dbReference type="InterPro" id="IPR050176">
    <property type="entry name" value="LTTR"/>
</dbReference>